<proteinExistence type="predicted"/>
<reference evidence="1" key="1">
    <citation type="submission" date="2022-07" db="EMBL/GenBank/DDBJ databases">
        <title>Genome Sequence of Phlebia brevispora.</title>
        <authorList>
            <person name="Buettner E."/>
        </authorList>
    </citation>
    <scope>NUCLEOTIDE SEQUENCE</scope>
    <source>
        <strain evidence="1">MPL23</strain>
    </source>
</reference>
<evidence type="ECO:0000313" key="1">
    <source>
        <dbReference type="EMBL" id="KAJ3530684.1"/>
    </source>
</evidence>
<evidence type="ECO:0000313" key="2">
    <source>
        <dbReference type="Proteomes" id="UP001148662"/>
    </source>
</evidence>
<protein>
    <submittedName>
        <fullName evidence="1">Uncharacterized protein</fullName>
    </submittedName>
</protein>
<organism evidence="1 2">
    <name type="scientific">Phlebia brevispora</name>
    <dbReference type="NCBI Taxonomy" id="194682"/>
    <lineage>
        <taxon>Eukaryota</taxon>
        <taxon>Fungi</taxon>
        <taxon>Dikarya</taxon>
        <taxon>Basidiomycota</taxon>
        <taxon>Agaricomycotina</taxon>
        <taxon>Agaricomycetes</taxon>
        <taxon>Polyporales</taxon>
        <taxon>Meruliaceae</taxon>
        <taxon>Phlebia</taxon>
    </lineage>
</organism>
<sequence length="1268" mass="136906">MPNSAVVPEADVATAQGATLQQPNGESEAELPPPQRAYISAQGSPVSLPEEAKRYYSTMGDSPAPSPLTTHGFPHDSSGPQSPEKSTEGIDQQRADSPYKHAQRPQYDKRQDTFPNPYQEPPSQAEPIQDDSGIIDLDETDSAYDSVNDSGRASAVDSVEQEDYPEQQEGTIGKSSKKSAAVEDFPLPPTSPPIRPSMDTYNPGQLQQQQQQALQRIRNEPADSQVSLGGTTAAARSVADLNGSIPQSQSEASQLSSVSSSVPLSELAPQATFRALPLLSSDLPYTTIEVTNSSIRPNDRGKEVLSFVIARCAHGWTRASGASVGKTMGKKVATLPEGRLWKDHAPAKVDQRKATLEQYLRSLIALPVKNKDEIVAFFTTDILRSAQKPVAQVGYKEGYLTKRGKNFGGWKSRYFVLQGPSLEYYESRGGTHLGSILITGAQIGRQQRGLEKNNADEDNEYRHAFLIIEAKRGPTGSNARHVLCAESDAERDNWVEELVRYVSGTYNDDDLTVVQNGQVVQPGLARVSTSSTEVPSTPPRRPRKEDIAKGAAVPISRLAPDASNAKLFQSAPSLSDDSSITSPVKSAPTHPYVDQLIQSDAPMSSSLPASSPLAGDDSDVLAPVSQRANSEMGHYPDLVDARSSASKSKQGFVSPEQRRKDKRRSINPLKASPIPERTPSPEKDSVLQTPRVDAHGKVKISGPMNGTPIPAGYKFGGKDAPSEASSVSDRREKAKSRGFWGFGGAKHDKAVAPVHIPRAVFGVSLEESLDVAEIASLPAIVFRCIQYLEAKKAEQEEGIYRLSGSSAVIKSLKDRFNNEGDVDLLGSDEYWDPHAIAGLLKTYLRELPASILTRDLHLRFLSVIDFVDPQERVLELSQLIASLPTANYSLLRALTAHLILIVQNANINKMTMRNVGIVFSPTLGIPAGVFSLMLGEFKRVFNVDGALDDGQEGPEEVAENVEISRRNSKHYSDAAADQLLGLSGRTLSAPDDAQSDGEELSIHDDSGTEGTDNGEVESIVESSAASSTAYLTQGDLPQSADSDDNALSPGYRSKASNVAASRGLNISVADKASRRHSRMVGLPHSPRPAQDGVLFICLNVDYRVLFEPLTEDVIRDGMEFYKTFFYSPPAIKALMHAVMGMGILGLVGKIHKWDESAMFFDGSSLAAYVFAVSVYLSVGVPACRTVARPVEGVDTREDQIEALRVLSAGNTIIIVLLGAVLALQVGEEYARRAEAKEIARFAEQEKKTAPETSAATPGGTATENKKDQ</sequence>
<accession>A0ACC1S2C9</accession>
<dbReference type="Proteomes" id="UP001148662">
    <property type="component" value="Unassembled WGS sequence"/>
</dbReference>
<comment type="caution">
    <text evidence="1">The sequence shown here is derived from an EMBL/GenBank/DDBJ whole genome shotgun (WGS) entry which is preliminary data.</text>
</comment>
<keyword evidence="2" id="KW-1185">Reference proteome</keyword>
<gene>
    <name evidence="1" type="ORF">NM688_g7675</name>
</gene>
<name>A0ACC1S2C9_9APHY</name>
<dbReference type="EMBL" id="JANHOG010001857">
    <property type="protein sequence ID" value="KAJ3530684.1"/>
    <property type="molecule type" value="Genomic_DNA"/>
</dbReference>